<dbReference type="EMBL" id="AYRZ02000009">
    <property type="protein sequence ID" value="PHT73289.1"/>
    <property type="molecule type" value="Genomic_DNA"/>
</dbReference>
<organism evidence="3 4">
    <name type="scientific">Capsicum annuum</name>
    <name type="common">Capsicum pepper</name>
    <dbReference type="NCBI Taxonomy" id="4072"/>
    <lineage>
        <taxon>Eukaryota</taxon>
        <taxon>Viridiplantae</taxon>
        <taxon>Streptophyta</taxon>
        <taxon>Embryophyta</taxon>
        <taxon>Tracheophyta</taxon>
        <taxon>Spermatophyta</taxon>
        <taxon>Magnoliopsida</taxon>
        <taxon>eudicotyledons</taxon>
        <taxon>Gunneridae</taxon>
        <taxon>Pentapetalae</taxon>
        <taxon>asterids</taxon>
        <taxon>lamiids</taxon>
        <taxon>Solanales</taxon>
        <taxon>Solanaceae</taxon>
        <taxon>Solanoideae</taxon>
        <taxon>Capsiceae</taxon>
        <taxon>Capsicum</taxon>
    </lineage>
</organism>
<evidence type="ECO:0000313" key="3">
    <source>
        <dbReference type="EMBL" id="PHT73289.1"/>
    </source>
</evidence>
<dbReference type="InterPro" id="IPR023302">
    <property type="entry name" value="Pept_S9A_N"/>
</dbReference>
<keyword evidence="4" id="KW-1185">Reference proteome</keyword>
<accession>A0A2G2YU77</accession>
<dbReference type="SUPFAM" id="SSF50993">
    <property type="entry name" value="Peptidase/esterase 'gauge' domain"/>
    <property type="match status" value="1"/>
</dbReference>
<dbReference type="PANTHER" id="PTHR11757">
    <property type="entry name" value="PROTEASE FAMILY S9A OLIGOPEPTIDASE"/>
    <property type="match status" value="1"/>
</dbReference>
<comment type="similarity">
    <text evidence="1">Belongs to the peptidase S9A family.</text>
</comment>
<dbReference type="GO" id="GO:0004252">
    <property type="term" value="F:serine-type endopeptidase activity"/>
    <property type="evidence" value="ECO:0007669"/>
    <property type="project" value="InterPro"/>
</dbReference>
<gene>
    <name evidence="3" type="ORF">T459_24074</name>
</gene>
<dbReference type="Gene3D" id="3.40.50.1820">
    <property type="entry name" value="alpha/beta hydrolase"/>
    <property type="match status" value="1"/>
</dbReference>
<feature type="domain" description="Peptidase S9A N-terminal" evidence="2">
    <location>
        <begin position="5"/>
        <end position="58"/>
    </location>
</feature>
<dbReference type="InterPro" id="IPR029058">
    <property type="entry name" value="AB_hydrolase_fold"/>
</dbReference>
<evidence type="ECO:0000256" key="1">
    <source>
        <dbReference type="ARBA" id="ARBA00005228"/>
    </source>
</evidence>
<reference evidence="3 4" key="1">
    <citation type="journal article" date="2014" name="Nat. Genet.">
        <title>Genome sequence of the hot pepper provides insights into the evolution of pungency in Capsicum species.</title>
        <authorList>
            <person name="Kim S."/>
            <person name="Park M."/>
            <person name="Yeom S.I."/>
            <person name="Kim Y.M."/>
            <person name="Lee J.M."/>
            <person name="Lee H.A."/>
            <person name="Seo E."/>
            <person name="Choi J."/>
            <person name="Cheong K."/>
            <person name="Kim K.T."/>
            <person name="Jung K."/>
            <person name="Lee G.W."/>
            <person name="Oh S.K."/>
            <person name="Bae C."/>
            <person name="Kim S.B."/>
            <person name="Lee H.Y."/>
            <person name="Kim S.Y."/>
            <person name="Kim M.S."/>
            <person name="Kang B.C."/>
            <person name="Jo Y.D."/>
            <person name="Yang H.B."/>
            <person name="Jeong H.J."/>
            <person name="Kang W.H."/>
            <person name="Kwon J.K."/>
            <person name="Shin C."/>
            <person name="Lim J.Y."/>
            <person name="Park J.H."/>
            <person name="Huh J.H."/>
            <person name="Kim J.S."/>
            <person name="Kim B.D."/>
            <person name="Cohen O."/>
            <person name="Paran I."/>
            <person name="Suh M.C."/>
            <person name="Lee S.B."/>
            <person name="Kim Y.K."/>
            <person name="Shin Y."/>
            <person name="Noh S.J."/>
            <person name="Park J."/>
            <person name="Seo Y.S."/>
            <person name="Kwon S.Y."/>
            <person name="Kim H.A."/>
            <person name="Park J.M."/>
            <person name="Kim H.J."/>
            <person name="Choi S.B."/>
            <person name="Bosland P.W."/>
            <person name="Reeves G."/>
            <person name="Jo S.H."/>
            <person name="Lee B.W."/>
            <person name="Cho H.T."/>
            <person name="Choi H.S."/>
            <person name="Lee M.S."/>
            <person name="Yu Y."/>
            <person name="Do Choi Y."/>
            <person name="Park B.S."/>
            <person name="van Deynze A."/>
            <person name="Ashrafi H."/>
            <person name="Hill T."/>
            <person name="Kim W.T."/>
            <person name="Pai H.S."/>
            <person name="Ahn H.K."/>
            <person name="Yeam I."/>
            <person name="Giovannoni J.J."/>
            <person name="Rose J.K."/>
            <person name="Sorensen I."/>
            <person name="Lee S.J."/>
            <person name="Kim R.W."/>
            <person name="Choi I.Y."/>
            <person name="Choi B.S."/>
            <person name="Lim J.S."/>
            <person name="Lee Y.H."/>
            <person name="Choi D."/>
        </authorList>
    </citation>
    <scope>NUCLEOTIDE SEQUENCE [LARGE SCALE GENOMIC DNA]</scope>
    <source>
        <strain evidence="4">cv. CM334</strain>
    </source>
</reference>
<name>A0A2G2YU77_CAPAN</name>
<dbReference type="Pfam" id="PF02897">
    <property type="entry name" value="Peptidase_S9_N"/>
    <property type="match status" value="1"/>
</dbReference>
<protein>
    <recommendedName>
        <fullName evidence="2">Peptidase S9A N-terminal domain-containing protein</fullName>
    </recommendedName>
</protein>
<sequence length="150" mass="16679">MSKGPPVAKKVSHEMELFGDIRVDNYYWLRDDSRSNPDILSYLNEENAYTHSSVQTLSDPKVIDRIKMELFGVTSITRKIILEGEVVVVDGLSGDGAVGSSSGAAVEANDAPLTVFKTNHYAYDHTGYTDFVSPRECSACKYQDCRKNMM</sequence>
<proteinExistence type="inferred from homology"/>
<evidence type="ECO:0000259" key="2">
    <source>
        <dbReference type="Pfam" id="PF02897"/>
    </source>
</evidence>
<comment type="caution">
    <text evidence="3">The sequence shown here is derived from an EMBL/GenBank/DDBJ whole genome shotgun (WGS) entry which is preliminary data.</text>
</comment>
<dbReference type="InterPro" id="IPR051543">
    <property type="entry name" value="Serine_Peptidase_S9A"/>
</dbReference>
<dbReference type="Proteomes" id="UP000222542">
    <property type="component" value="Unassembled WGS sequence"/>
</dbReference>
<dbReference type="AlphaFoldDB" id="A0A2G2YU77"/>
<reference evidence="3 4" key="2">
    <citation type="journal article" date="2017" name="Genome Biol.">
        <title>New reference genome sequences of hot pepper reveal the massive evolution of plant disease-resistance genes by retroduplication.</title>
        <authorList>
            <person name="Kim S."/>
            <person name="Park J."/>
            <person name="Yeom S.I."/>
            <person name="Kim Y.M."/>
            <person name="Seo E."/>
            <person name="Kim K.T."/>
            <person name="Kim M.S."/>
            <person name="Lee J.M."/>
            <person name="Cheong K."/>
            <person name="Shin H.S."/>
            <person name="Kim S.B."/>
            <person name="Han K."/>
            <person name="Lee J."/>
            <person name="Park M."/>
            <person name="Lee H.A."/>
            <person name="Lee H.Y."/>
            <person name="Lee Y."/>
            <person name="Oh S."/>
            <person name="Lee J.H."/>
            <person name="Choi E."/>
            <person name="Choi E."/>
            <person name="Lee S.E."/>
            <person name="Jeon J."/>
            <person name="Kim H."/>
            <person name="Choi G."/>
            <person name="Song H."/>
            <person name="Lee J."/>
            <person name="Lee S.C."/>
            <person name="Kwon J.K."/>
            <person name="Lee H.Y."/>
            <person name="Koo N."/>
            <person name="Hong Y."/>
            <person name="Kim R.W."/>
            <person name="Kang W.H."/>
            <person name="Huh J.H."/>
            <person name="Kang B.C."/>
            <person name="Yang T.J."/>
            <person name="Lee Y.H."/>
            <person name="Bennetzen J.L."/>
            <person name="Choi D."/>
        </authorList>
    </citation>
    <scope>NUCLEOTIDE SEQUENCE [LARGE SCALE GENOMIC DNA]</scope>
    <source>
        <strain evidence="4">cv. CM334</strain>
    </source>
</reference>
<dbReference type="Gramene" id="PHT73289">
    <property type="protein sequence ID" value="PHT73289"/>
    <property type="gene ID" value="T459_24074"/>
</dbReference>
<evidence type="ECO:0000313" key="4">
    <source>
        <dbReference type="Proteomes" id="UP000222542"/>
    </source>
</evidence>
<dbReference type="PANTHER" id="PTHR11757:SF19">
    <property type="entry name" value="PROLYL ENDOPEPTIDASE-LIKE"/>
    <property type="match status" value="1"/>
</dbReference>